<reference evidence="1" key="1">
    <citation type="submission" date="2021-02" db="EMBL/GenBank/DDBJ databases">
        <authorList>
            <person name="Nowell W R."/>
        </authorList>
    </citation>
    <scope>NUCLEOTIDE SEQUENCE</scope>
</reference>
<evidence type="ECO:0000313" key="2">
    <source>
        <dbReference type="Proteomes" id="UP000676336"/>
    </source>
</evidence>
<dbReference type="Proteomes" id="UP000676336">
    <property type="component" value="Unassembled WGS sequence"/>
</dbReference>
<comment type="caution">
    <text evidence="1">The sequence shown here is derived from an EMBL/GenBank/DDBJ whole genome shotgun (WGS) entry which is preliminary data.</text>
</comment>
<feature type="non-terminal residue" evidence="1">
    <location>
        <position position="1"/>
    </location>
</feature>
<proteinExistence type="predicted"/>
<sequence length="135" mass="15856">MNDDSSNILCQQTDIELCVENLHQHMNAFIAYTEFYPFVQSVCYVLRQKSYQSELTSRLTLFLSYSQETITKLVSSIHMQHQLTDKMKYQQYVQETILSNAVKLKHLARTNMDKTQDILTSVIQAARHEYDLLKQ</sequence>
<name>A0A8S3K0L3_9BILA</name>
<gene>
    <name evidence="1" type="ORF">SMN809_LOCUS83040</name>
</gene>
<accession>A0A8S3K0L3</accession>
<protein>
    <submittedName>
        <fullName evidence="1">Uncharacterized protein</fullName>
    </submittedName>
</protein>
<organism evidence="1 2">
    <name type="scientific">Rotaria magnacalcarata</name>
    <dbReference type="NCBI Taxonomy" id="392030"/>
    <lineage>
        <taxon>Eukaryota</taxon>
        <taxon>Metazoa</taxon>
        <taxon>Spiralia</taxon>
        <taxon>Gnathifera</taxon>
        <taxon>Rotifera</taxon>
        <taxon>Eurotatoria</taxon>
        <taxon>Bdelloidea</taxon>
        <taxon>Philodinida</taxon>
        <taxon>Philodinidae</taxon>
        <taxon>Rotaria</taxon>
    </lineage>
</organism>
<dbReference type="EMBL" id="CAJOBI010353931">
    <property type="protein sequence ID" value="CAF5222862.1"/>
    <property type="molecule type" value="Genomic_DNA"/>
</dbReference>
<dbReference type="AlphaFoldDB" id="A0A8S3K0L3"/>
<evidence type="ECO:0000313" key="1">
    <source>
        <dbReference type="EMBL" id="CAF5222862.1"/>
    </source>
</evidence>